<sequence length="78" mass="8846">MGTMGFWGILLLFVFFCIISAGINLIEKVITAKLMKVQISQSVDAVFTGVIRAMMRHRIDMKTVFGKEVHRNDDMPNL</sequence>
<dbReference type="RefSeq" id="WP_227016727.1">
    <property type="nucleotide sequence ID" value="NZ_JAGSND010000001.1"/>
</dbReference>
<evidence type="ECO:0000256" key="1">
    <source>
        <dbReference type="SAM" id="Phobius"/>
    </source>
</evidence>
<keyword evidence="1" id="KW-0472">Membrane</keyword>
<dbReference type="Proteomes" id="UP000675664">
    <property type="component" value="Unassembled WGS sequence"/>
</dbReference>
<evidence type="ECO:0000313" key="2">
    <source>
        <dbReference type="EMBL" id="MBR0596603.1"/>
    </source>
</evidence>
<keyword evidence="1" id="KW-0812">Transmembrane</keyword>
<keyword evidence="3" id="KW-1185">Reference proteome</keyword>
<keyword evidence="1" id="KW-1133">Transmembrane helix</keyword>
<reference evidence="2" key="2">
    <citation type="submission" date="2021-04" db="EMBL/GenBank/DDBJ databases">
        <authorList>
            <person name="Liu J."/>
        </authorList>
    </citation>
    <scope>NUCLEOTIDE SEQUENCE</scope>
    <source>
        <strain evidence="2">BAD-6</strain>
    </source>
</reference>
<proteinExistence type="predicted"/>
<accession>A0A8J8AZJ7</accession>
<organism evidence="2 3">
    <name type="scientific">Sinanaerobacter chloroacetimidivorans</name>
    <dbReference type="NCBI Taxonomy" id="2818044"/>
    <lineage>
        <taxon>Bacteria</taxon>
        <taxon>Bacillati</taxon>
        <taxon>Bacillota</taxon>
        <taxon>Clostridia</taxon>
        <taxon>Peptostreptococcales</taxon>
        <taxon>Anaerovoracaceae</taxon>
        <taxon>Sinanaerobacter</taxon>
    </lineage>
</organism>
<feature type="transmembrane region" description="Helical" evidence="1">
    <location>
        <begin position="6"/>
        <end position="26"/>
    </location>
</feature>
<comment type="caution">
    <text evidence="2">The sequence shown here is derived from an EMBL/GenBank/DDBJ whole genome shotgun (WGS) entry which is preliminary data.</text>
</comment>
<gene>
    <name evidence="2" type="ORF">KCX82_01820</name>
</gene>
<name>A0A8J8AZJ7_9FIRM</name>
<protein>
    <submittedName>
        <fullName evidence="2">Uncharacterized protein</fullName>
    </submittedName>
</protein>
<dbReference type="AlphaFoldDB" id="A0A8J8AZJ7"/>
<reference evidence="2" key="1">
    <citation type="submission" date="2021-04" db="EMBL/GenBank/DDBJ databases">
        <title>Sinoanaerobacter chloroacetimidivorans sp. nov., an obligate anaerobic bacterium isolated from anaerobic sludge.</title>
        <authorList>
            <person name="Bao Y."/>
        </authorList>
    </citation>
    <scope>NUCLEOTIDE SEQUENCE</scope>
    <source>
        <strain evidence="2">BAD-6</strain>
    </source>
</reference>
<evidence type="ECO:0000313" key="3">
    <source>
        <dbReference type="Proteomes" id="UP000675664"/>
    </source>
</evidence>
<dbReference type="EMBL" id="JAGSND010000001">
    <property type="protein sequence ID" value="MBR0596603.1"/>
    <property type="molecule type" value="Genomic_DNA"/>
</dbReference>